<evidence type="ECO:0000313" key="3">
    <source>
        <dbReference type="EMBL" id="PWG62691.1"/>
    </source>
</evidence>
<dbReference type="NCBIfam" id="TIGR03007">
    <property type="entry name" value="pepcterm_ChnLen"/>
    <property type="match status" value="1"/>
</dbReference>
<evidence type="ECO:0000256" key="2">
    <source>
        <dbReference type="SAM" id="Phobius"/>
    </source>
</evidence>
<keyword evidence="1" id="KW-0175">Coiled coil</keyword>
<keyword evidence="4" id="KW-1185">Reference proteome</keyword>
<proteinExistence type="predicted"/>
<feature type="coiled-coil region" evidence="1">
    <location>
        <begin position="168"/>
        <end position="278"/>
    </location>
</feature>
<dbReference type="AlphaFoldDB" id="A0A2U2N0C9"/>
<dbReference type="OrthoDB" id="9795292at2"/>
<keyword evidence="2" id="KW-1133">Transmembrane helix</keyword>
<feature type="coiled-coil region" evidence="1">
    <location>
        <begin position="322"/>
        <end position="387"/>
    </location>
</feature>
<dbReference type="PANTHER" id="PTHR32309">
    <property type="entry name" value="TYROSINE-PROTEIN KINASE"/>
    <property type="match status" value="1"/>
</dbReference>
<dbReference type="GO" id="GO:0004713">
    <property type="term" value="F:protein tyrosine kinase activity"/>
    <property type="evidence" value="ECO:0007669"/>
    <property type="project" value="TreeGrafter"/>
</dbReference>
<dbReference type="EMBL" id="QFFI01000016">
    <property type="protein sequence ID" value="PWG62691.1"/>
    <property type="molecule type" value="Genomic_DNA"/>
</dbReference>
<dbReference type="InterPro" id="IPR050445">
    <property type="entry name" value="Bact_polysacc_biosynth/exp"/>
</dbReference>
<protein>
    <recommendedName>
        <fullName evidence="5">Chain length-determining protein</fullName>
    </recommendedName>
</protein>
<keyword evidence="2" id="KW-0472">Membrane</keyword>
<accession>A0A2U2N0C9</accession>
<dbReference type="RefSeq" id="WP_109678890.1">
    <property type="nucleotide sequence ID" value="NZ_CP086615.1"/>
</dbReference>
<gene>
    <name evidence="3" type="ORF">DEM34_11100</name>
</gene>
<comment type="caution">
    <text evidence="3">The sequence shown here is derived from an EMBL/GenBank/DDBJ whole genome shotgun (WGS) entry which is preliminary data.</text>
</comment>
<name>A0A2U2N0C9_9GAMM</name>
<reference evidence="3 4" key="1">
    <citation type="submission" date="2018-05" db="EMBL/GenBank/DDBJ databases">
        <title>Spiribacter halobius sp. nov., a moderately halophilic bacterium isolated from marine solar saltern.</title>
        <authorList>
            <person name="Zheng W.-S."/>
            <person name="Lu D.-C."/>
            <person name="Du Z.-J."/>
        </authorList>
    </citation>
    <scope>NUCLEOTIDE SEQUENCE [LARGE SCALE GENOMIC DNA]</scope>
    <source>
        <strain evidence="3 4">E85</strain>
    </source>
</reference>
<evidence type="ECO:0000313" key="4">
    <source>
        <dbReference type="Proteomes" id="UP000245474"/>
    </source>
</evidence>
<dbReference type="GO" id="GO:0005886">
    <property type="term" value="C:plasma membrane"/>
    <property type="evidence" value="ECO:0007669"/>
    <property type="project" value="TreeGrafter"/>
</dbReference>
<evidence type="ECO:0000256" key="1">
    <source>
        <dbReference type="SAM" id="Coils"/>
    </source>
</evidence>
<sequence length="510" mass="57885">MHELVQLVLDLARNTWRFKWIALLLAWPIALGGWAWVAQQPDEYRASTRVYVDTRSLLQPLMSGLSIMPNVSEQLDMVNRTLLSRPNLEQVARDSDLDLQANTDAELEQVVAELERRIDFRGSPRDNLYTIAYRDQDPQRARSVVQSLLDIFVETSLGGARSDLGSSRAFIESQVEAYEQRIDELDQRISEFEREHHGLLPGSGPDYYARVKENEARLEEARLELEEAVERRNTFQQRLQQMETENVEPPPDGAQQRLADLESRINEMERSLDQMLLRYTEEHPDVIATRRVLGDLEQRRDELLAQVGGGESDEERDQFAYRSQLEFALAEAESRVASLRARVQEFEQRQQQLEDAVARIPQIEAEYKELTRNYDIVQRNYDTLRERRELARLTGEVQVGTDTVEFRVVDPPFVPSNPVSPDRFVLSSAVLFLALGAGGGAAFGLGQLRPAVVSRAALERLTERPYLGAVSINPTPQHRRRTILKLGGFLLAVAALLGVYAGVVTLPVLG</sequence>
<organism evidence="3 4">
    <name type="scientific">Sediminicurvatus halobius</name>
    <dbReference type="NCBI Taxonomy" id="2182432"/>
    <lineage>
        <taxon>Bacteria</taxon>
        <taxon>Pseudomonadati</taxon>
        <taxon>Pseudomonadota</taxon>
        <taxon>Gammaproteobacteria</taxon>
        <taxon>Chromatiales</taxon>
        <taxon>Ectothiorhodospiraceae</taxon>
        <taxon>Sediminicurvatus</taxon>
    </lineage>
</organism>
<feature type="transmembrane region" description="Helical" evidence="2">
    <location>
        <begin position="20"/>
        <end position="37"/>
    </location>
</feature>
<dbReference type="SUPFAM" id="SSF57997">
    <property type="entry name" value="Tropomyosin"/>
    <property type="match status" value="1"/>
</dbReference>
<evidence type="ECO:0008006" key="5">
    <source>
        <dbReference type="Google" id="ProtNLM"/>
    </source>
</evidence>
<feature type="transmembrane region" description="Helical" evidence="2">
    <location>
        <begin position="486"/>
        <end position="509"/>
    </location>
</feature>
<feature type="transmembrane region" description="Helical" evidence="2">
    <location>
        <begin position="424"/>
        <end position="445"/>
    </location>
</feature>
<keyword evidence="2" id="KW-0812">Transmembrane</keyword>
<dbReference type="InterPro" id="IPR014345">
    <property type="entry name" value="XrtA_polysacc_chain"/>
</dbReference>
<dbReference type="Proteomes" id="UP000245474">
    <property type="component" value="Unassembled WGS sequence"/>
</dbReference>
<dbReference type="PANTHER" id="PTHR32309:SF13">
    <property type="entry name" value="FERRIC ENTEROBACTIN TRANSPORT PROTEIN FEPE"/>
    <property type="match status" value="1"/>
</dbReference>